<reference evidence="1 2" key="1">
    <citation type="submission" date="2023-07" db="EMBL/GenBank/DDBJ databases">
        <title>Genomic Encyclopedia of Type Strains, Phase IV (KMG-IV): sequencing the most valuable type-strain genomes for metagenomic binning, comparative biology and taxonomic classification.</title>
        <authorList>
            <person name="Goeker M."/>
        </authorList>
    </citation>
    <scope>NUCLEOTIDE SEQUENCE [LARGE SCALE GENOMIC DNA]</scope>
    <source>
        <strain evidence="1 2">B6-8</strain>
    </source>
</reference>
<gene>
    <name evidence="1" type="ORF">QO014_004345</name>
</gene>
<accession>A0ABU0HC99</accession>
<dbReference type="RefSeq" id="WP_266350812.1">
    <property type="nucleotide sequence ID" value="NZ_JAPKNG010000006.1"/>
</dbReference>
<name>A0ABU0HC99_9HYPH</name>
<evidence type="ECO:0000313" key="1">
    <source>
        <dbReference type="EMBL" id="MDQ0439939.1"/>
    </source>
</evidence>
<protein>
    <submittedName>
        <fullName evidence="1">Uncharacterized protein</fullName>
    </submittedName>
</protein>
<proteinExistence type="predicted"/>
<dbReference type="EMBL" id="JAUSVO010000006">
    <property type="protein sequence ID" value="MDQ0439939.1"/>
    <property type="molecule type" value="Genomic_DNA"/>
</dbReference>
<keyword evidence="2" id="KW-1185">Reference proteome</keyword>
<sequence length="105" mass="11460">MSQKVSLNQQVEEILRIIHESHGTYPGQVARGKLRQSIADYQLQRQEAICVTLEWLRGSEAEIRGFLAMPPDDRASVISHGALVAQLAQELAAREAAAKAGGPAR</sequence>
<organism evidence="1 2">
    <name type="scientific">Kaistia dalseonensis</name>
    <dbReference type="NCBI Taxonomy" id="410840"/>
    <lineage>
        <taxon>Bacteria</taxon>
        <taxon>Pseudomonadati</taxon>
        <taxon>Pseudomonadota</taxon>
        <taxon>Alphaproteobacteria</taxon>
        <taxon>Hyphomicrobiales</taxon>
        <taxon>Kaistiaceae</taxon>
        <taxon>Kaistia</taxon>
    </lineage>
</organism>
<dbReference type="Proteomes" id="UP001241603">
    <property type="component" value="Unassembled WGS sequence"/>
</dbReference>
<evidence type="ECO:0000313" key="2">
    <source>
        <dbReference type="Proteomes" id="UP001241603"/>
    </source>
</evidence>
<comment type="caution">
    <text evidence="1">The sequence shown here is derived from an EMBL/GenBank/DDBJ whole genome shotgun (WGS) entry which is preliminary data.</text>
</comment>